<protein>
    <submittedName>
        <fullName evidence="2">Uncharacterized protein</fullName>
    </submittedName>
</protein>
<sequence length="135" mass="16515">MIHILNFTELFELFNFIQKNYTFKLDIKRTKVREKIVSRAEKFEWAFSVSHTHWHKDTHPLENVVFLEKSVLFLPAANPPSQACSVSWSNTIKWGTLFFYFFFFFRFQCYSLLYLFFFRASWQIHYLKSYPTLPW</sequence>
<name>A0A8D8W5G1_9HEMI</name>
<dbReference type="AlphaFoldDB" id="A0A8D8W5G1"/>
<reference evidence="2" key="1">
    <citation type="submission" date="2021-05" db="EMBL/GenBank/DDBJ databases">
        <authorList>
            <person name="Alioto T."/>
            <person name="Alioto T."/>
            <person name="Gomez Garrido J."/>
        </authorList>
    </citation>
    <scope>NUCLEOTIDE SEQUENCE</scope>
</reference>
<evidence type="ECO:0000256" key="1">
    <source>
        <dbReference type="SAM" id="Phobius"/>
    </source>
</evidence>
<evidence type="ECO:0000313" key="2">
    <source>
        <dbReference type="EMBL" id="CAG6647747.1"/>
    </source>
</evidence>
<accession>A0A8D8W5G1</accession>
<organism evidence="2">
    <name type="scientific">Cacopsylla melanoneura</name>
    <dbReference type="NCBI Taxonomy" id="428564"/>
    <lineage>
        <taxon>Eukaryota</taxon>
        <taxon>Metazoa</taxon>
        <taxon>Ecdysozoa</taxon>
        <taxon>Arthropoda</taxon>
        <taxon>Hexapoda</taxon>
        <taxon>Insecta</taxon>
        <taxon>Pterygota</taxon>
        <taxon>Neoptera</taxon>
        <taxon>Paraneoptera</taxon>
        <taxon>Hemiptera</taxon>
        <taxon>Sternorrhyncha</taxon>
        <taxon>Psylloidea</taxon>
        <taxon>Psyllidae</taxon>
        <taxon>Psyllinae</taxon>
        <taxon>Cacopsylla</taxon>
    </lineage>
</organism>
<feature type="transmembrane region" description="Helical" evidence="1">
    <location>
        <begin position="97"/>
        <end position="118"/>
    </location>
</feature>
<keyword evidence="1" id="KW-0812">Transmembrane</keyword>
<dbReference type="EMBL" id="HBUF01148601">
    <property type="protein sequence ID" value="CAG6647747.1"/>
    <property type="molecule type" value="Transcribed_RNA"/>
</dbReference>
<proteinExistence type="predicted"/>
<keyword evidence="1" id="KW-1133">Transmembrane helix</keyword>
<keyword evidence="1" id="KW-0472">Membrane</keyword>